<accession>A0A0P4QZ84</accession>
<dbReference type="Proteomes" id="UP000048965">
    <property type="component" value="Unassembled WGS sequence"/>
</dbReference>
<proteinExistence type="predicted"/>
<evidence type="ECO:0000313" key="3">
    <source>
        <dbReference type="Proteomes" id="UP000048965"/>
    </source>
</evidence>
<evidence type="ECO:0000313" key="2">
    <source>
        <dbReference type="EMBL" id="GAO05800.1"/>
    </source>
</evidence>
<organism evidence="2 3">
    <name type="scientific">Streptomyces lydicamycinicus</name>
    <dbReference type="NCBI Taxonomy" id="1546107"/>
    <lineage>
        <taxon>Bacteria</taxon>
        <taxon>Bacillati</taxon>
        <taxon>Actinomycetota</taxon>
        <taxon>Actinomycetes</taxon>
        <taxon>Kitasatosporales</taxon>
        <taxon>Streptomycetaceae</taxon>
        <taxon>Streptomyces</taxon>
    </lineage>
</organism>
<keyword evidence="3" id="KW-1185">Reference proteome</keyword>
<comment type="caution">
    <text evidence="2">The sequence shown here is derived from an EMBL/GenBank/DDBJ whole genome shotgun (WGS) entry which is preliminary data.</text>
</comment>
<reference evidence="2 3" key="2">
    <citation type="journal article" date="2015" name="Stand. Genomic Sci.">
        <title>Draft genome sequence of marine-derived Streptomyces sp. TP-A0598, a producer of anti-MRSA antibiotic lydicamycins.</title>
        <authorList>
            <person name="Komaki H."/>
            <person name="Ichikawa N."/>
            <person name="Hosoyama A."/>
            <person name="Fujita N."/>
            <person name="Igarashi Y."/>
        </authorList>
    </citation>
    <scope>NUCLEOTIDE SEQUENCE [LARGE SCALE GENOMIC DNA]</scope>
    <source>
        <strain evidence="2 3">NBRC 110027</strain>
    </source>
</reference>
<feature type="region of interest" description="Disordered" evidence="1">
    <location>
        <begin position="27"/>
        <end position="66"/>
    </location>
</feature>
<dbReference type="RefSeq" id="WP_158894188.1">
    <property type="nucleotide sequence ID" value="NZ_BBNO01000001.1"/>
</dbReference>
<dbReference type="AlphaFoldDB" id="A0A0P4QZ84"/>
<gene>
    <name evidence="2" type="ORF">TPA0598_01_01690</name>
</gene>
<sequence>MGIAPISERRVTAAAEGDVVEPVGRRGERAAQRLASGAVQGRREGSSGHPPRAWVCGTRRRPALEK</sequence>
<reference evidence="3" key="1">
    <citation type="submission" date="2014-09" db="EMBL/GenBank/DDBJ databases">
        <title>Whole genome shotgun sequence of Streptomyces sp. NBRC 110027.</title>
        <authorList>
            <person name="Komaki H."/>
            <person name="Ichikawa N."/>
            <person name="Katano-Makiyama Y."/>
            <person name="Hosoyama A."/>
            <person name="Hashimoto M."/>
            <person name="Uohara A."/>
            <person name="Kitahashi Y."/>
            <person name="Ohji S."/>
            <person name="Kimura A."/>
            <person name="Yamazoe A."/>
            <person name="Igarashi Y."/>
            <person name="Fujita N."/>
        </authorList>
    </citation>
    <scope>NUCLEOTIDE SEQUENCE [LARGE SCALE GENOMIC DNA]</scope>
    <source>
        <strain evidence="3">NBRC 110027</strain>
    </source>
</reference>
<evidence type="ECO:0000256" key="1">
    <source>
        <dbReference type="SAM" id="MobiDB-lite"/>
    </source>
</evidence>
<name>A0A0P4QZ84_9ACTN</name>
<dbReference type="EMBL" id="BBNO01000001">
    <property type="protein sequence ID" value="GAO05800.1"/>
    <property type="molecule type" value="Genomic_DNA"/>
</dbReference>
<protein>
    <submittedName>
        <fullName evidence="2">Uncharacterized protein</fullName>
    </submittedName>
</protein>